<dbReference type="InterPro" id="IPR052158">
    <property type="entry name" value="INH-QAR"/>
</dbReference>
<feature type="domain" description="HTH araC/xylS-type" evidence="3">
    <location>
        <begin position="233"/>
        <end position="331"/>
    </location>
</feature>
<dbReference type="InterPro" id="IPR009057">
    <property type="entry name" value="Homeodomain-like_sf"/>
</dbReference>
<dbReference type="InterPro" id="IPR002818">
    <property type="entry name" value="DJ-1/PfpI"/>
</dbReference>
<protein>
    <submittedName>
        <fullName evidence="4">Helix-turn-helix domain-containing protein</fullName>
    </submittedName>
</protein>
<evidence type="ECO:0000256" key="2">
    <source>
        <dbReference type="ARBA" id="ARBA00023163"/>
    </source>
</evidence>
<gene>
    <name evidence="4" type="ORF">GCM10009533_20080</name>
</gene>
<dbReference type="SUPFAM" id="SSF52317">
    <property type="entry name" value="Class I glutamine amidotransferase-like"/>
    <property type="match status" value="1"/>
</dbReference>
<evidence type="ECO:0000313" key="4">
    <source>
        <dbReference type="EMBL" id="GAA0520972.1"/>
    </source>
</evidence>
<dbReference type="PANTHER" id="PTHR43130">
    <property type="entry name" value="ARAC-FAMILY TRANSCRIPTIONAL REGULATOR"/>
    <property type="match status" value="1"/>
</dbReference>
<dbReference type="Gene3D" id="3.40.50.880">
    <property type="match status" value="1"/>
</dbReference>
<dbReference type="EMBL" id="BAAAGS010000010">
    <property type="protein sequence ID" value="GAA0520972.1"/>
    <property type="molecule type" value="Genomic_DNA"/>
</dbReference>
<reference evidence="4 5" key="1">
    <citation type="journal article" date="2019" name="Int. J. Syst. Evol. Microbiol.">
        <title>The Global Catalogue of Microorganisms (GCM) 10K type strain sequencing project: providing services to taxonomists for standard genome sequencing and annotation.</title>
        <authorList>
            <consortium name="The Broad Institute Genomics Platform"/>
            <consortium name="The Broad Institute Genome Sequencing Center for Infectious Disease"/>
            <person name="Wu L."/>
            <person name="Ma J."/>
        </authorList>
    </citation>
    <scope>NUCLEOTIDE SEQUENCE [LARGE SCALE GENOMIC DNA]</scope>
    <source>
        <strain evidence="4 5">JCM 10303</strain>
    </source>
</reference>
<dbReference type="PANTHER" id="PTHR43130:SF3">
    <property type="entry name" value="HTH-TYPE TRANSCRIPTIONAL REGULATOR RV1931C"/>
    <property type="match status" value="1"/>
</dbReference>
<proteinExistence type="predicted"/>
<keyword evidence="1" id="KW-0805">Transcription regulation</keyword>
<keyword evidence="2" id="KW-0804">Transcription</keyword>
<evidence type="ECO:0000256" key="1">
    <source>
        <dbReference type="ARBA" id="ARBA00023015"/>
    </source>
</evidence>
<accession>A0ABN1CKT7</accession>
<dbReference type="Pfam" id="PF12833">
    <property type="entry name" value="HTH_18"/>
    <property type="match status" value="1"/>
</dbReference>
<keyword evidence="5" id="KW-1185">Reference proteome</keyword>
<dbReference type="SMART" id="SM00342">
    <property type="entry name" value="HTH_ARAC"/>
    <property type="match status" value="1"/>
</dbReference>
<organism evidence="4 5">
    <name type="scientific">Saccharopolyspora erythraea</name>
    <name type="common">Streptomyces erythraeus</name>
    <dbReference type="NCBI Taxonomy" id="1836"/>
    <lineage>
        <taxon>Bacteria</taxon>
        <taxon>Bacillati</taxon>
        <taxon>Actinomycetota</taxon>
        <taxon>Actinomycetes</taxon>
        <taxon>Pseudonocardiales</taxon>
        <taxon>Pseudonocardiaceae</taxon>
        <taxon>Saccharopolyspora</taxon>
    </lineage>
</organism>
<comment type="caution">
    <text evidence="4">The sequence shown here is derived from an EMBL/GenBank/DDBJ whole genome shotgun (WGS) entry which is preliminary data.</text>
</comment>
<dbReference type="Gene3D" id="1.10.10.60">
    <property type="entry name" value="Homeodomain-like"/>
    <property type="match status" value="1"/>
</dbReference>
<sequence length="346" mass="37370">MANMWQDLAMAAESRTAAHRVLVLGVSEVVGFDLTIPSQILSKAAGPDGEKLYDVRVGSLDGGPIRTSSGYSVLPEVDLEFLAEPDTLIVPGTYVAGPCTDGTLPADLAGYFAALPESTRVMSICTGAYVLAAAGLLAGRPATTHWAHVEHFRTLYPAVDLHPDVLFVDDGDVLTSAGVAAGIDLCLHVIRRDHGSEVANRAARRSVVPPWREGGQSQFIERPLPEATGDGTAAAREWMLERLAEPLTLAAMAERAGMSVRTFARKFRAETGCSPLDWLLQQRVEHARELLESTDLAVDRVAEQSGLGSGSSLRAHLRRKLGTTPMAYRRTFRTRTEDGRTEEIRA</sequence>
<evidence type="ECO:0000313" key="5">
    <source>
        <dbReference type="Proteomes" id="UP001500729"/>
    </source>
</evidence>
<dbReference type="Pfam" id="PF01965">
    <property type="entry name" value="DJ-1_PfpI"/>
    <property type="match status" value="1"/>
</dbReference>
<dbReference type="PROSITE" id="PS01124">
    <property type="entry name" value="HTH_ARAC_FAMILY_2"/>
    <property type="match status" value="1"/>
</dbReference>
<name>A0ABN1CKT7_SACER</name>
<dbReference type="CDD" id="cd03137">
    <property type="entry name" value="GATase1_AraC_1"/>
    <property type="match status" value="1"/>
</dbReference>
<dbReference type="InterPro" id="IPR029062">
    <property type="entry name" value="Class_I_gatase-like"/>
</dbReference>
<dbReference type="InterPro" id="IPR018060">
    <property type="entry name" value="HTH_AraC"/>
</dbReference>
<evidence type="ECO:0000259" key="3">
    <source>
        <dbReference type="PROSITE" id="PS01124"/>
    </source>
</evidence>
<dbReference type="Proteomes" id="UP001500729">
    <property type="component" value="Unassembled WGS sequence"/>
</dbReference>
<dbReference type="SUPFAM" id="SSF46689">
    <property type="entry name" value="Homeodomain-like"/>
    <property type="match status" value="2"/>
</dbReference>